<protein>
    <submittedName>
        <fullName evidence="1">DUF1232 domain-containing protein</fullName>
    </submittedName>
</protein>
<sequence length="213" mass="24163">MNAIIAIPNPLPAILDRPFIGMGRRHRINGFDLTMESVERFNQLLARLGRQDAYNRDQLVSAARELCDRSILESAPACIRERLGRIATVAQMVADRSWAPANDTVNTARTIVEYARGHDDLIPDWLPKVGRLDDAIVVDAAWPQLAAEVDDYLDFCRLRALEARQRGCAVNGFAFTRDDWEQARYEEAVLTEHQRKVRDSSYLPATAPLFYVH</sequence>
<organism evidence="1 2">
    <name type="scientific">Lysobacter niastensis</name>
    <dbReference type="NCBI Taxonomy" id="380629"/>
    <lineage>
        <taxon>Bacteria</taxon>
        <taxon>Pseudomonadati</taxon>
        <taxon>Pseudomonadota</taxon>
        <taxon>Gammaproteobacteria</taxon>
        <taxon>Lysobacterales</taxon>
        <taxon>Lysobacteraceae</taxon>
        <taxon>Lysobacter</taxon>
    </lineage>
</organism>
<dbReference type="EMBL" id="JADLZT010000001">
    <property type="protein sequence ID" value="MBF6022905.1"/>
    <property type="molecule type" value="Genomic_DNA"/>
</dbReference>
<dbReference type="Proteomes" id="UP001429984">
    <property type="component" value="Unassembled WGS sequence"/>
</dbReference>
<name>A0ABS0B716_9GAMM</name>
<reference evidence="1 2" key="1">
    <citation type="submission" date="2020-11" db="EMBL/GenBank/DDBJ databases">
        <title>Draft Genome Sequence and Secondary Metabolite Biosynthetic Potential of the Lysobacter niastensis Type strain DSM 18481.</title>
        <authorList>
            <person name="Turrini P."/>
            <person name="Artuso I."/>
            <person name="Tescari M."/>
            <person name="Lugli G.A."/>
            <person name="Frangipani E."/>
            <person name="Ventura M."/>
            <person name="Visca P."/>
        </authorList>
    </citation>
    <scope>NUCLEOTIDE SEQUENCE [LARGE SCALE GENOMIC DNA]</scope>
    <source>
        <strain evidence="1 2">DSM 18481</strain>
    </source>
</reference>
<gene>
    <name evidence="1" type="ORF">IU514_02570</name>
</gene>
<evidence type="ECO:0000313" key="2">
    <source>
        <dbReference type="Proteomes" id="UP001429984"/>
    </source>
</evidence>
<keyword evidence="2" id="KW-1185">Reference proteome</keyword>
<comment type="caution">
    <text evidence="1">The sequence shown here is derived from an EMBL/GenBank/DDBJ whole genome shotgun (WGS) entry which is preliminary data.</text>
</comment>
<proteinExistence type="predicted"/>
<accession>A0ABS0B716</accession>
<evidence type="ECO:0000313" key="1">
    <source>
        <dbReference type="EMBL" id="MBF6022905.1"/>
    </source>
</evidence>
<dbReference type="RefSeq" id="WP_194929478.1">
    <property type="nucleotide sequence ID" value="NZ_JADLZT010000001.1"/>
</dbReference>